<dbReference type="EMBL" id="JARGEI010000023">
    <property type="protein sequence ID" value="KAJ8710020.1"/>
    <property type="molecule type" value="Genomic_DNA"/>
</dbReference>
<protein>
    <recommendedName>
        <fullName evidence="4">Gag-like protein</fullName>
    </recommendedName>
</protein>
<dbReference type="Proteomes" id="UP001231518">
    <property type="component" value="Chromosome 23"/>
</dbReference>
<evidence type="ECO:0000313" key="3">
    <source>
        <dbReference type="Proteomes" id="UP001231518"/>
    </source>
</evidence>
<evidence type="ECO:0000313" key="2">
    <source>
        <dbReference type="EMBL" id="KAJ8710020.1"/>
    </source>
</evidence>
<accession>A0AAD7YC71</accession>
<evidence type="ECO:0008006" key="4">
    <source>
        <dbReference type="Google" id="ProtNLM"/>
    </source>
</evidence>
<evidence type="ECO:0000256" key="1">
    <source>
        <dbReference type="SAM" id="MobiDB-lite"/>
    </source>
</evidence>
<reference evidence="2" key="1">
    <citation type="submission" date="2023-03" db="EMBL/GenBank/DDBJ databases">
        <title>Chromosome-level genomes of two armyworms, Mythimna separata and Mythimna loreyi, provide insights into the biosynthesis and reception of sex pheromones.</title>
        <authorList>
            <person name="Zhao H."/>
        </authorList>
    </citation>
    <scope>NUCLEOTIDE SEQUENCE</scope>
    <source>
        <strain evidence="2">BeijingLab</strain>
        <tissue evidence="2">Pupa</tissue>
    </source>
</reference>
<feature type="region of interest" description="Disordered" evidence="1">
    <location>
        <begin position="1"/>
        <end position="36"/>
    </location>
</feature>
<feature type="compositionally biased region" description="Basic and acidic residues" evidence="1">
    <location>
        <begin position="11"/>
        <end position="23"/>
    </location>
</feature>
<keyword evidence="3" id="KW-1185">Reference proteome</keyword>
<dbReference type="AlphaFoldDB" id="A0AAD7YC71"/>
<gene>
    <name evidence="2" type="ORF">PYW07_009386</name>
</gene>
<proteinExistence type="predicted"/>
<comment type="caution">
    <text evidence="2">The sequence shown here is derived from an EMBL/GenBank/DDBJ whole genome shotgun (WGS) entry which is preliminary data.</text>
</comment>
<feature type="compositionally biased region" description="Basic residues" evidence="1">
    <location>
        <begin position="1"/>
        <end position="10"/>
    </location>
</feature>
<name>A0AAD7YC71_MYTSE</name>
<sequence>MGGSVKKRKKAEPPDGRAVRDIMETSSESDESADNSKKYQVFKVPGYSRKYPENSKKTEYIVFLSHQTERQFTDKDRLAISHAIRKYCVTGILHLKSINKYKIGITFDLSNNANVFLQNKKLLDELGLNASIPAVDTEVAGVLTSVPTDLSNKRISALIGSSRNVIQVRRFMRRVQSEGGAIKYDPTQTVAVTFASTELPQYVYLDSWRHKVSCYVPPVKQCLQCMKFGHIAKYCKNEVVCSICTDKHSFKTCKEDPKNAKCINCGGNHVSISNTCPQKKMKIEENKVKSRAAKYSDLFNEHSFPKLTQKNIETQIINLTKSDFFMNTLTNAITKIILNQKDNPINSTSIKEILQQTFCASTSSTNNGS</sequence>
<organism evidence="2 3">
    <name type="scientific">Mythimna separata</name>
    <name type="common">Oriental armyworm</name>
    <name type="synonym">Pseudaletia separata</name>
    <dbReference type="NCBI Taxonomy" id="271217"/>
    <lineage>
        <taxon>Eukaryota</taxon>
        <taxon>Metazoa</taxon>
        <taxon>Ecdysozoa</taxon>
        <taxon>Arthropoda</taxon>
        <taxon>Hexapoda</taxon>
        <taxon>Insecta</taxon>
        <taxon>Pterygota</taxon>
        <taxon>Neoptera</taxon>
        <taxon>Endopterygota</taxon>
        <taxon>Lepidoptera</taxon>
        <taxon>Glossata</taxon>
        <taxon>Ditrysia</taxon>
        <taxon>Noctuoidea</taxon>
        <taxon>Noctuidae</taxon>
        <taxon>Noctuinae</taxon>
        <taxon>Hadenini</taxon>
        <taxon>Mythimna</taxon>
    </lineage>
</organism>